<gene>
    <name evidence="8" type="ORF">DX914_06980</name>
</gene>
<dbReference type="InterPro" id="IPR051791">
    <property type="entry name" value="Pra-immunoreactive"/>
</dbReference>
<name>A0A371K4S5_9GAMM</name>
<evidence type="ECO:0000256" key="6">
    <source>
        <dbReference type="SAM" id="Phobius"/>
    </source>
</evidence>
<dbReference type="Pfam" id="PF06271">
    <property type="entry name" value="RDD"/>
    <property type="match status" value="1"/>
</dbReference>
<feature type="transmembrane region" description="Helical" evidence="6">
    <location>
        <begin position="71"/>
        <end position="92"/>
    </location>
</feature>
<keyword evidence="4 6" id="KW-1133">Transmembrane helix</keyword>
<keyword evidence="5 6" id="KW-0472">Membrane</keyword>
<keyword evidence="2" id="KW-1003">Cell membrane</keyword>
<accession>A0A371K4S5</accession>
<organism evidence="8 9">
    <name type="scientific">Lysobacter silvisoli</name>
    <dbReference type="NCBI Taxonomy" id="2293254"/>
    <lineage>
        <taxon>Bacteria</taxon>
        <taxon>Pseudomonadati</taxon>
        <taxon>Pseudomonadota</taxon>
        <taxon>Gammaproteobacteria</taxon>
        <taxon>Lysobacterales</taxon>
        <taxon>Lysobacteraceae</taxon>
        <taxon>Lysobacter</taxon>
    </lineage>
</organism>
<dbReference type="EMBL" id="QTSU01000001">
    <property type="protein sequence ID" value="RDZ28847.1"/>
    <property type="molecule type" value="Genomic_DNA"/>
</dbReference>
<comment type="caution">
    <text evidence="8">The sequence shown here is derived from an EMBL/GenBank/DDBJ whole genome shotgun (WGS) entry which is preliminary data.</text>
</comment>
<dbReference type="PANTHER" id="PTHR36115">
    <property type="entry name" value="PROLINE-RICH ANTIGEN HOMOLOG-RELATED"/>
    <property type="match status" value="1"/>
</dbReference>
<dbReference type="OrthoDB" id="8612316at2"/>
<evidence type="ECO:0000256" key="3">
    <source>
        <dbReference type="ARBA" id="ARBA00022692"/>
    </source>
</evidence>
<evidence type="ECO:0000256" key="2">
    <source>
        <dbReference type="ARBA" id="ARBA00022475"/>
    </source>
</evidence>
<dbReference type="GO" id="GO:0005886">
    <property type="term" value="C:plasma membrane"/>
    <property type="evidence" value="ECO:0007669"/>
    <property type="project" value="UniProtKB-SubCell"/>
</dbReference>
<dbReference type="Proteomes" id="UP000264492">
    <property type="component" value="Unassembled WGS sequence"/>
</dbReference>
<dbReference type="RefSeq" id="WP_115858284.1">
    <property type="nucleotide sequence ID" value="NZ_QTSU01000001.1"/>
</dbReference>
<feature type="domain" description="RDD" evidence="7">
    <location>
        <begin position="30"/>
        <end position="169"/>
    </location>
</feature>
<evidence type="ECO:0000313" key="9">
    <source>
        <dbReference type="Proteomes" id="UP000264492"/>
    </source>
</evidence>
<feature type="transmembrane region" description="Helical" evidence="6">
    <location>
        <begin position="136"/>
        <end position="156"/>
    </location>
</feature>
<comment type="subcellular location">
    <subcellularLocation>
        <location evidence="1">Cell membrane</location>
        <topology evidence="1">Multi-pass membrane protein</topology>
    </subcellularLocation>
</comment>
<sequence length="180" mass="19763">MDQSQDENPYRSPQAALAEPVAVPAGQLADRIVRLAASILDTIILMVVFMPIAYFGGYFQQVMDNAASGRQFMPIGVTVLWSCIGFAVFVLLQGYPLHTRGQTWGKRICKIRIVDLDGNKPSLGHLLLRRYLPVNVVAAIPLVGMLGTLVDTLLIFREDRRCGHDLIAGTRVVVARSESA</sequence>
<evidence type="ECO:0000256" key="1">
    <source>
        <dbReference type="ARBA" id="ARBA00004651"/>
    </source>
</evidence>
<protein>
    <submittedName>
        <fullName evidence="8">RDD family protein</fullName>
    </submittedName>
</protein>
<reference evidence="8 9" key="1">
    <citation type="submission" date="2018-08" db="EMBL/GenBank/DDBJ databases">
        <title>Lysobacter sp. zong2l5, whole genome shotgun sequence.</title>
        <authorList>
            <person name="Zhang X."/>
            <person name="Feng G."/>
            <person name="Zhu H."/>
        </authorList>
    </citation>
    <scope>NUCLEOTIDE SEQUENCE [LARGE SCALE GENOMIC DNA]</scope>
    <source>
        <strain evidence="9">zong2l5</strain>
    </source>
</reference>
<dbReference type="InterPro" id="IPR010432">
    <property type="entry name" value="RDD"/>
</dbReference>
<keyword evidence="9" id="KW-1185">Reference proteome</keyword>
<evidence type="ECO:0000256" key="4">
    <source>
        <dbReference type="ARBA" id="ARBA00022989"/>
    </source>
</evidence>
<evidence type="ECO:0000259" key="7">
    <source>
        <dbReference type="Pfam" id="PF06271"/>
    </source>
</evidence>
<keyword evidence="3 6" id="KW-0812">Transmembrane</keyword>
<evidence type="ECO:0000256" key="5">
    <source>
        <dbReference type="ARBA" id="ARBA00023136"/>
    </source>
</evidence>
<dbReference type="AlphaFoldDB" id="A0A371K4S5"/>
<feature type="transmembrane region" description="Helical" evidence="6">
    <location>
        <begin position="35"/>
        <end position="59"/>
    </location>
</feature>
<proteinExistence type="predicted"/>
<evidence type="ECO:0000313" key="8">
    <source>
        <dbReference type="EMBL" id="RDZ28847.1"/>
    </source>
</evidence>